<organism evidence="8">
    <name type="scientific">Bradyrhizobium quebecense</name>
    <dbReference type="NCBI Taxonomy" id="2748629"/>
    <lineage>
        <taxon>Bacteria</taxon>
        <taxon>Pseudomonadati</taxon>
        <taxon>Pseudomonadota</taxon>
        <taxon>Alphaproteobacteria</taxon>
        <taxon>Hyphomicrobiales</taxon>
        <taxon>Nitrobacteraceae</taxon>
        <taxon>Bradyrhizobium</taxon>
    </lineage>
</organism>
<accession>A0A973WYJ0</accession>
<reference evidence="8" key="1">
    <citation type="submission" date="2020-06" db="EMBL/GenBank/DDBJ databases">
        <title>Whole Genome Sequence of Bradyrhizobium sp. Strain 66S1MB.</title>
        <authorList>
            <person name="Bromfield E."/>
            <person name="Cloutier S."/>
        </authorList>
    </citation>
    <scope>NUCLEOTIDE SEQUENCE</scope>
    <source>
        <strain evidence="8">66S1MB</strain>
    </source>
</reference>
<dbReference type="GO" id="GO:0030170">
    <property type="term" value="F:pyridoxal phosphate binding"/>
    <property type="evidence" value="ECO:0007669"/>
    <property type="project" value="InterPro"/>
</dbReference>
<keyword evidence="5" id="KW-0804">Transcription</keyword>
<proteinExistence type="inferred from homology"/>
<dbReference type="Pfam" id="PF00155">
    <property type="entry name" value="Aminotran_1_2"/>
    <property type="match status" value="1"/>
</dbReference>
<evidence type="ECO:0000256" key="5">
    <source>
        <dbReference type="ARBA" id="ARBA00023163"/>
    </source>
</evidence>
<dbReference type="PANTHER" id="PTHR46577:SF1">
    <property type="entry name" value="HTH-TYPE TRANSCRIPTIONAL REGULATORY PROTEIN GABR"/>
    <property type="match status" value="1"/>
</dbReference>
<protein>
    <submittedName>
        <fullName evidence="8">PLP-dependent aminotransferase family protein</fullName>
    </submittedName>
</protein>
<keyword evidence="8" id="KW-0808">Transferase</keyword>
<sequence>MDAMEIEKGSSTSIQQQLYDRIRAAIVEGRIQSGERVPSTRSLAAQLGIARGTIDITYARLTSEGYLVARGQRGTIVAPELRSGAMPAEPLAPPTSTSGPAPTEMPPPLRLGVPALDLFPRKVWARLAAREARKLSAARLFHAYPMGVPALREAIAAYLAVARGIVCRPDQVVVTSGYQGALSLVASLLLKPDDQVWLEDPGYVFAQQAFARLSMRIVPIPVDDEGLRVDDARASRPDARLAVVTLTHQFPLGMPLSPRRRAALLAWAADCDAWVLEDDYDCEFYYSGRKPAALKTIDTADRVFYAGSFSKTLYPSLRLGYLVLPAAFVATAERTCQMLHRGAAAFEQSVAASFLSEGYFARHLRRMRTHYRARRKALVDELERQFGADVCISLQPGGLHILARFPNHGPDVRLADRARQHGLAPVALSERSLAHHAGEGLLMSFTNIAEQDVAEVVALLRRAITGR</sequence>
<evidence type="ECO:0000256" key="4">
    <source>
        <dbReference type="ARBA" id="ARBA00023125"/>
    </source>
</evidence>
<evidence type="ECO:0000256" key="6">
    <source>
        <dbReference type="SAM" id="MobiDB-lite"/>
    </source>
</evidence>
<evidence type="ECO:0000256" key="1">
    <source>
        <dbReference type="ARBA" id="ARBA00005384"/>
    </source>
</evidence>
<dbReference type="Gene3D" id="1.10.10.10">
    <property type="entry name" value="Winged helix-like DNA-binding domain superfamily/Winged helix DNA-binding domain"/>
    <property type="match status" value="1"/>
</dbReference>
<evidence type="ECO:0000256" key="2">
    <source>
        <dbReference type="ARBA" id="ARBA00022898"/>
    </source>
</evidence>
<dbReference type="SUPFAM" id="SSF46785">
    <property type="entry name" value="Winged helix' DNA-binding domain"/>
    <property type="match status" value="1"/>
</dbReference>
<dbReference type="EMBL" id="JABWSX010000001">
    <property type="protein sequence ID" value="NVL11530.1"/>
    <property type="molecule type" value="Genomic_DNA"/>
</dbReference>
<dbReference type="Pfam" id="PF00392">
    <property type="entry name" value="GntR"/>
    <property type="match status" value="1"/>
</dbReference>
<dbReference type="GO" id="GO:0003677">
    <property type="term" value="F:DNA binding"/>
    <property type="evidence" value="ECO:0007669"/>
    <property type="project" value="UniProtKB-KW"/>
</dbReference>
<dbReference type="GO" id="GO:0003700">
    <property type="term" value="F:DNA-binding transcription factor activity"/>
    <property type="evidence" value="ECO:0007669"/>
    <property type="project" value="InterPro"/>
</dbReference>
<dbReference type="InterPro" id="IPR015424">
    <property type="entry name" value="PyrdxlP-dep_Trfase"/>
</dbReference>
<gene>
    <name evidence="8" type="ORF">HU230_38925</name>
</gene>
<dbReference type="AlphaFoldDB" id="A0A973WYJ0"/>
<dbReference type="GO" id="GO:0008483">
    <property type="term" value="F:transaminase activity"/>
    <property type="evidence" value="ECO:0007669"/>
    <property type="project" value="UniProtKB-KW"/>
</dbReference>
<feature type="region of interest" description="Disordered" evidence="6">
    <location>
        <begin position="84"/>
        <end position="104"/>
    </location>
</feature>
<keyword evidence="3" id="KW-0805">Transcription regulation</keyword>
<comment type="similarity">
    <text evidence="1">In the C-terminal section; belongs to the class-I pyridoxal-phosphate-dependent aminotransferase family.</text>
</comment>
<evidence type="ECO:0000259" key="7">
    <source>
        <dbReference type="PROSITE" id="PS50949"/>
    </source>
</evidence>
<dbReference type="InterPro" id="IPR004839">
    <property type="entry name" value="Aminotransferase_I/II_large"/>
</dbReference>
<dbReference type="SMART" id="SM00345">
    <property type="entry name" value="HTH_GNTR"/>
    <property type="match status" value="1"/>
</dbReference>
<dbReference type="CDD" id="cd00609">
    <property type="entry name" value="AAT_like"/>
    <property type="match status" value="1"/>
</dbReference>
<evidence type="ECO:0000313" key="8">
    <source>
        <dbReference type="EMBL" id="NVL11530.1"/>
    </source>
</evidence>
<comment type="caution">
    <text evidence="8">The sequence shown here is derived from an EMBL/GenBank/DDBJ whole genome shotgun (WGS) entry which is preliminary data.</text>
</comment>
<dbReference type="CDD" id="cd07377">
    <property type="entry name" value="WHTH_GntR"/>
    <property type="match status" value="1"/>
</dbReference>
<dbReference type="Gene3D" id="3.40.640.10">
    <property type="entry name" value="Type I PLP-dependent aspartate aminotransferase-like (Major domain)"/>
    <property type="match status" value="1"/>
</dbReference>
<dbReference type="InterPro" id="IPR036390">
    <property type="entry name" value="WH_DNA-bd_sf"/>
</dbReference>
<dbReference type="PANTHER" id="PTHR46577">
    <property type="entry name" value="HTH-TYPE TRANSCRIPTIONAL REGULATORY PROTEIN GABR"/>
    <property type="match status" value="1"/>
</dbReference>
<dbReference type="SUPFAM" id="SSF53383">
    <property type="entry name" value="PLP-dependent transferases"/>
    <property type="match status" value="1"/>
</dbReference>
<name>A0A973WYJ0_9BRAD</name>
<keyword evidence="8" id="KW-0032">Aminotransferase</keyword>
<evidence type="ECO:0000256" key="3">
    <source>
        <dbReference type="ARBA" id="ARBA00023015"/>
    </source>
</evidence>
<dbReference type="InterPro" id="IPR036388">
    <property type="entry name" value="WH-like_DNA-bd_sf"/>
</dbReference>
<keyword evidence="2" id="KW-0663">Pyridoxal phosphate</keyword>
<dbReference type="InterPro" id="IPR015421">
    <property type="entry name" value="PyrdxlP-dep_Trfase_major"/>
</dbReference>
<dbReference type="InterPro" id="IPR051446">
    <property type="entry name" value="HTH_trans_reg/aminotransferase"/>
</dbReference>
<feature type="domain" description="HTH gntR-type" evidence="7">
    <location>
        <begin position="12"/>
        <end position="80"/>
    </location>
</feature>
<dbReference type="PROSITE" id="PS50949">
    <property type="entry name" value="HTH_GNTR"/>
    <property type="match status" value="1"/>
</dbReference>
<dbReference type="InterPro" id="IPR000524">
    <property type="entry name" value="Tscrpt_reg_HTH_GntR"/>
</dbReference>
<keyword evidence="4" id="KW-0238">DNA-binding</keyword>